<dbReference type="SUPFAM" id="SSF52540">
    <property type="entry name" value="P-loop containing nucleoside triphosphate hydrolases"/>
    <property type="match status" value="1"/>
</dbReference>
<dbReference type="Proteomes" id="UP000612585">
    <property type="component" value="Unassembled WGS sequence"/>
</dbReference>
<dbReference type="Gene3D" id="1.10.10.160">
    <property type="match status" value="1"/>
</dbReference>
<dbReference type="InterPro" id="IPR000212">
    <property type="entry name" value="DNA_helicase_UvrD/REP"/>
</dbReference>
<keyword evidence="1 5" id="KW-0547">Nucleotide-binding</keyword>
<dbReference type="InterPro" id="IPR027417">
    <property type="entry name" value="P-loop_NTPase"/>
</dbReference>
<dbReference type="InterPro" id="IPR035093">
    <property type="entry name" value="RelE/ParE_toxin_dom_sf"/>
</dbReference>
<keyword evidence="3 5" id="KW-0347">Helicase</keyword>
<evidence type="ECO:0000256" key="3">
    <source>
        <dbReference type="ARBA" id="ARBA00022806"/>
    </source>
</evidence>
<dbReference type="PANTHER" id="PTHR11070:SF45">
    <property type="entry name" value="DNA 3'-5' HELICASE"/>
    <property type="match status" value="1"/>
</dbReference>
<evidence type="ECO:0000256" key="1">
    <source>
        <dbReference type="ARBA" id="ARBA00022741"/>
    </source>
</evidence>
<dbReference type="GO" id="GO:0043138">
    <property type="term" value="F:3'-5' DNA helicase activity"/>
    <property type="evidence" value="ECO:0007669"/>
    <property type="project" value="TreeGrafter"/>
</dbReference>
<accession>A0A8J3ZKF1</accession>
<keyword evidence="4 5" id="KW-0067">ATP-binding</keyword>
<dbReference type="InterPro" id="IPR014016">
    <property type="entry name" value="UvrD-like_ATP-bd"/>
</dbReference>
<evidence type="ECO:0000256" key="5">
    <source>
        <dbReference type="PROSITE-ProRule" id="PRU00560"/>
    </source>
</evidence>
<dbReference type="PROSITE" id="PS51198">
    <property type="entry name" value="UVRD_HELICASE_ATP_BIND"/>
    <property type="match status" value="1"/>
</dbReference>
<dbReference type="GO" id="GO:0016787">
    <property type="term" value="F:hydrolase activity"/>
    <property type="evidence" value="ECO:0007669"/>
    <property type="project" value="UniProtKB-UniRule"/>
</dbReference>
<dbReference type="EMBL" id="BOPG01000088">
    <property type="protein sequence ID" value="GIJ63095.1"/>
    <property type="molecule type" value="Genomic_DNA"/>
</dbReference>
<dbReference type="GO" id="GO:0005829">
    <property type="term" value="C:cytosol"/>
    <property type="evidence" value="ECO:0007669"/>
    <property type="project" value="TreeGrafter"/>
</dbReference>
<dbReference type="GO" id="GO:0003677">
    <property type="term" value="F:DNA binding"/>
    <property type="evidence" value="ECO:0007669"/>
    <property type="project" value="InterPro"/>
</dbReference>
<dbReference type="GO" id="GO:0000725">
    <property type="term" value="P:recombinational repair"/>
    <property type="evidence" value="ECO:0007669"/>
    <property type="project" value="TreeGrafter"/>
</dbReference>
<protein>
    <submittedName>
        <fullName evidence="7">DNA helicase</fullName>
    </submittedName>
</protein>
<keyword evidence="2 5" id="KW-0378">Hydrolase</keyword>
<keyword evidence="8" id="KW-1185">Reference proteome</keyword>
<dbReference type="SUPFAM" id="SSF143011">
    <property type="entry name" value="RelE-like"/>
    <property type="match status" value="1"/>
</dbReference>
<organism evidence="7 8">
    <name type="scientific">Virgisporangium aurantiacum</name>
    <dbReference type="NCBI Taxonomy" id="175570"/>
    <lineage>
        <taxon>Bacteria</taxon>
        <taxon>Bacillati</taxon>
        <taxon>Actinomycetota</taxon>
        <taxon>Actinomycetes</taxon>
        <taxon>Micromonosporales</taxon>
        <taxon>Micromonosporaceae</taxon>
        <taxon>Virgisporangium</taxon>
    </lineage>
</organism>
<dbReference type="Gene3D" id="3.40.50.300">
    <property type="entry name" value="P-loop containing nucleotide triphosphate hydrolases"/>
    <property type="match status" value="1"/>
</dbReference>
<reference evidence="7" key="1">
    <citation type="submission" date="2021-01" db="EMBL/GenBank/DDBJ databases">
        <title>Whole genome shotgun sequence of Virgisporangium aurantiacum NBRC 16421.</title>
        <authorList>
            <person name="Komaki H."/>
            <person name="Tamura T."/>
        </authorList>
    </citation>
    <scope>NUCLEOTIDE SEQUENCE</scope>
    <source>
        <strain evidence="7">NBRC 16421</strain>
    </source>
</reference>
<evidence type="ECO:0000256" key="2">
    <source>
        <dbReference type="ARBA" id="ARBA00022801"/>
    </source>
</evidence>
<name>A0A8J3ZKF1_9ACTN</name>
<feature type="binding site" evidence="5">
    <location>
        <begin position="268"/>
        <end position="275"/>
    </location>
    <ligand>
        <name>ATP</name>
        <dbReference type="ChEBI" id="CHEBI:30616"/>
    </ligand>
</feature>
<dbReference type="AlphaFoldDB" id="A0A8J3ZKF1"/>
<dbReference type="GO" id="GO:0005524">
    <property type="term" value="F:ATP binding"/>
    <property type="evidence" value="ECO:0007669"/>
    <property type="project" value="UniProtKB-UniRule"/>
</dbReference>
<comment type="caution">
    <text evidence="7">The sequence shown here is derived from an EMBL/GenBank/DDBJ whole genome shotgun (WGS) entry which is preliminary data.</text>
</comment>
<evidence type="ECO:0000259" key="6">
    <source>
        <dbReference type="PROSITE" id="PS51198"/>
    </source>
</evidence>
<gene>
    <name evidence="7" type="ORF">Vau01_106110</name>
</gene>
<sequence length="582" mass="65172">MTGQGATLRILERADKEIMKLSRSDRGAVWEFVSKFRTNRHNPGLQFKQLKGDPRLYSARVGTSHRALLLHAGDSDYLLVSVKHRKDVYEDLDRYEYQINRVTGGIEVFDLTPVGDSIVGRLLGTGDKPVEHVSQPALFAKVTDEDLLNLGVAEPLLPAIRRTRTEDELQAFMDEVPQLTAEVLLQIYSGATVDDVRQQVTAPVVAEDKVDPDDYLTAVNRPATPVTTDDEALQAMLDEPFARWQVYLHPTQRKLVERAYSGPTRVSGGPGTGKTIVALHRVAHLVNKLPAGTDRPILLTTFNRNLAADLRARLLTLGGEQVASRVDIVTIDKLAALVVREAGLGAGRRHIDDNRAAQEWRDMLFELDLPQWDPEFLNAEWGQVILGQVLTSRVDYFQARRVGRGRTLTRADRDQIWQLAERFTLRLEEKGVWTWRQIAAAAARAEMDRGEQRTSAGTNGHRYRHVVVDEAQDFNPAHWKMLRAMVAPASDDMFIVGDTHQRIYDNYASLGSLGINIRGRSSRLTRCYRTTCQILVVGLELLTGETYDDLDGGEDTLAGYRSLLRGPYAGSTTSTYPRSPRP</sequence>
<feature type="domain" description="UvrD-like helicase ATP-binding" evidence="6">
    <location>
        <begin position="247"/>
        <end position="531"/>
    </location>
</feature>
<evidence type="ECO:0000313" key="8">
    <source>
        <dbReference type="Proteomes" id="UP000612585"/>
    </source>
</evidence>
<dbReference type="PANTHER" id="PTHR11070">
    <property type="entry name" value="UVRD / RECB / PCRA DNA HELICASE FAMILY MEMBER"/>
    <property type="match status" value="1"/>
</dbReference>
<dbReference type="RefSeq" id="WP_204009134.1">
    <property type="nucleotide sequence ID" value="NZ_BOPG01000088.1"/>
</dbReference>
<evidence type="ECO:0000256" key="4">
    <source>
        <dbReference type="ARBA" id="ARBA00022840"/>
    </source>
</evidence>
<dbReference type="Gene3D" id="3.30.2310.20">
    <property type="entry name" value="RelE-like"/>
    <property type="match status" value="1"/>
</dbReference>
<dbReference type="Pfam" id="PF00580">
    <property type="entry name" value="UvrD-helicase"/>
    <property type="match status" value="1"/>
</dbReference>
<evidence type="ECO:0000313" key="7">
    <source>
        <dbReference type="EMBL" id="GIJ63095.1"/>
    </source>
</evidence>
<proteinExistence type="predicted"/>
<dbReference type="InterPro" id="IPR013986">
    <property type="entry name" value="DExx_box_DNA_helicase_dom_sf"/>
</dbReference>